<evidence type="ECO:0000313" key="1">
    <source>
        <dbReference type="EMBL" id="KKL06264.1"/>
    </source>
</evidence>
<dbReference type="EMBL" id="LAZR01043779">
    <property type="protein sequence ID" value="KKL06264.1"/>
    <property type="molecule type" value="Genomic_DNA"/>
</dbReference>
<gene>
    <name evidence="1" type="ORF">LCGC14_2597750</name>
</gene>
<proteinExistence type="predicted"/>
<reference evidence="1" key="1">
    <citation type="journal article" date="2015" name="Nature">
        <title>Complex archaea that bridge the gap between prokaryotes and eukaryotes.</title>
        <authorList>
            <person name="Spang A."/>
            <person name="Saw J.H."/>
            <person name="Jorgensen S.L."/>
            <person name="Zaremba-Niedzwiedzka K."/>
            <person name="Martijn J."/>
            <person name="Lind A.E."/>
            <person name="van Eijk R."/>
            <person name="Schleper C."/>
            <person name="Guy L."/>
            <person name="Ettema T.J."/>
        </authorList>
    </citation>
    <scope>NUCLEOTIDE SEQUENCE</scope>
</reference>
<organism evidence="1">
    <name type="scientific">marine sediment metagenome</name>
    <dbReference type="NCBI Taxonomy" id="412755"/>
    <lineage>
        <taxon>unclassified sequences</taxon>
        <taxon>metagenomes</taxon>
        <taxon>ecological metagenomes</taxon>
    </lineage>
</organism>
<name>A0A0F9A9Q7_9ZZZZ</name>
<accession>A0A0F9A9Q7</accession>
<comment type="caution">
    <text evidence="1">The sequence shown here is derived from an EMBL/GenBank/DDBJ whole genome shotgun (WGS) entry which is preliminary data.</text>
</comment>
<protein>
    <submittedName>
        <fullName evidence="1">Uncharacterized protein</fullName>
    </submittedName>
</protein>
<dbReference type="AlphaFoldDB" id="A0A0F9A9Q7"/>
<sequence length="104" mass="12246">MKTKKATKQSFIRWQSDHPNFMTPKVEHIREVFKGNRQYFVELSYGEGFDKYEHPHPMAGLRRPLFGVSIIQWVKTKKCFKTLGGKAKSFSVFEHAEAYYETVI</sequence>